<dbReference type="PANTHER" id="PTHR11537">
    <property type="entry name" value="VOLTAGE-GATED POTASSIUM CHANNEL"/>
    <property type="match status" value="1"/>
</dbReference>
<dbReference type="SUPFAM" id="SSF81324">
    <property type="entry name" value="Voltage-gated potassium channels"/>
    <property type="match status" value="1"/>
</dbReference>
<gene>
    <name evidence="14" type="ORF">HK099_000736</name>
</gene>
<evidence type="ECO:0000256" key="10">
    <source>
        <dbReference type="ARBA" id="ARBA00023136"/>
    </source>
</evidence>
<dbReference type="Gene3D" id="1.20.120.350">
    <property type="entry name" value="Voltage-gated potassium channels. Chain C"/>
    <property type="match status" value="1"/>
</dbReference>
<feature type="transmembrane region" description="Helical" evidence="12">
    <location>
        <begin position="62"/>
        <end position="83"/>
    </location>
</feature>
<evidence type="ECO:0000259" key="13">
    <source>
        <dbReference type="Pfam" id="PF00520"/>
    </source>
</evidence>
<feature type="transmembrane region" description="Helical" evidence="12">
    <location>
        <begin position="126"/>
        <end position="149"/>
    </location>
</feature>
<organism evidence="14 15">
    <name type="scientific">Clydaea vesicula</name>
    <dbReference type="NCBI Taxonomy" id="447962"/>
    <lineage>
        <taxon>Eukaryota</taxon>
        <taxon>Fungi</taxon>
        <taxon>Fungi incertae sedis</taxon>
        <taxon>Chytridiomycota</taxon>
        <taxon>Chytridiomycota incertae sedis</taxon>
        <taxon>Chytridiomycetes</taxon>
        <taxon>Lobulomycetales</taxon>
        <taxon>Lobulomycetaceae</taxon>
        <taxon>Clydaea</taxon>
    </lineage>
</organism>
<feature type="non-terminal residue" evidence="14">
    <location>
        <position position="1"/>
    </location>
</feature>
<evidence type="ECO:0000256" key="1">
    <source>
        <dbReference type="ARBA" id="ARBA00004141"/>
    </source>
</evidence>
<dbReference type="Proteomes" id="UP001211065">
    <property type="component" value="Unassembled WGS sequence"/>
</dbReference>
<evidence type="ECO:0000256" key="5">
    <source>
        <dbReference type="ARBA" id="ARBA00022826"/>
    </source>
</evidence>
<evidence type="ECO:0000256" key="8">
    <source>
        <dbReference type="ARBA" id="ARBA00022989"/>
    </source>
</evidence>
<accession>A0AAD5TZ46</accession>
<evidence type="ECO:0000256" key="6">
    <source>
        <dbReference type="ARBA" id="ARBA00022882"/>
    </source>
</evidence>
<dbReference type="PANTHER" id="PTHR11537:SF254">
    <property type="entry name" value="POTASSIUM VOLTAGE-GATED CHANNEL PROTEIN SHAB"/>
    <property type="match status" value="1"/>
</dbReference>
<dbReference type="GO" id="GO:0005249">
    <property type="term" value="F:voltage-gated potassium channel activity"/>
    <property type="evidence" value="ECO:0007669"/>
    <property type="project" value="InterPro"/>
</dbReference>
<dbReference type="InterPro" id="IPR005821">
    <property type="entry name" value="Ion_trans_dom"/>
</dbReference>
<feature type="transmembrane region" description="Helical" evidence="12">
    <location>
        <begin position="155"/>
        <end position="173"/>
    </location>
</feature>
<keyword evidence="8 12" id="KW-1133">Transmembrane helix</keyword>
<dbReference type="InterPro" id="IPR027359">
    <property type="entry name" value="Volt_channel_dom_sf"/>
</dbReference>
<keyword evidence="15" id="KW-1185">Reference proteome</keyword>
<evidence type="ECO:0000256" key="2">
    <source>
        <dbReference type="ARBA" id="ARBA00022448"/>
    </source>
</evidence>
<evidence type="ECO:0000313" key="15">
    <source>
        <dbReference type="Proteomes" id="UP001211065"/>
    </source>
</evidence>
<dbReference type="Gene3D" id="1.10.287.70">
    <property type="match status" value="1"/>
</dbReference>
<keyword evidence="7" id="KW-0630">Potassium</keyword>
<proteinExistence type="predicted"/>
<keyword evidence="3" id="KW-0633">Potassium transport</keyword>
<dbReference type="AlphaFoldDB" id="A0AAD5TZ46"/>
<keyword evidence="9" id="KW-0406">Ion transport</keyword>
<evidence type="ECO:0000313" key="14">
    <source>
        <dbReference type="EMBL" id="KAJ3205659.1"/>
    </source>
</evidence>
<dbReference type="PRINTS" id="PR00169">
    <property type="entry name" value="KCHANNEL"/>
</dbReference>
<evidence type="ECO:0000256" key="12">
    <source>
        <dbReference type="SAM" id="Phobius"/>
    </source>
</evidence>
<keyword evidence="6" id="KW-0851">Voltage-gated channel</keyword>
<reference evidence="14" key="1">
    <citation type="submission" date="2020-05" db="EMBL/GenBank/DDBJ databases">
        <title>Phylogenomic resolution of chytrid fungi.</title>
        <authorList>
            <person name="Stajich J.E."/>
            <person name="Amses K."/>
            <person name="Simmons R."/>
            <person name="Seto K."/>
            <person name="Myers J."/>
            <person name="Bonds A."/>
            <person name="Quandt C.A."/>
            <person name="Barry K."/>
            <person name="Liu P."/>
            <person name="Grigoriev I."/>
            <person name="Longcore J.E."/>
            <person name="James T.Y."/>
        </authorList>
    </citation>
    <scope>NUCLEOTIDE SEQUENCE</scope>
    <source>
        <strain evidence="14">JEL0476</strain>
    </source>
</reference>
<dbReference type="InterPro" id="IPR028325">
    <property type="entry name" value="VG_K_chnl"/>
</dbReference>
<dbReference type="GO" id="GO:0008076">
    <property type="term" value="C:voltage-gated potassium channel complex"/>
    <property type="evidence" value="ECO:0007669"/>
    <property type="project" value="InterPro"/>
</dbReference>
<dbReference type="GO" id="GO:0001508">
    <property type="term" value="P:action potential"/>
    <property type="evidence" value="ECO:0007669"/>
    <property type="project" value="TreeGrafter"/>
</dbReference>
<feature type="domain" description="Ion transport" evidence="13">
    <location>
        <begin position="61"/>
        <end position="305"/>
    </location>
</feature>
<name>A0AAD5TZ46_9FUNG</name>
<protein>
    <recommendedName>
        <fullName evidence="13">Ion transport domain-containing protein</fullName>
    </recommendedName>
</protein>
<feature type="transmembrane region" description="Helical" evidence="12">
    <location>
        <begin position="95"/>
        <end position="114"/>
    </location>
</feature>
<keyword evidence="10 12" id="KW-0472">Membrane</keyword>
<keyword evidence="5" id="KW-0631">Potassium channel</keyword>
<feature type="transmembrane region" description="Helical" evidence="12">
    <location>
        <begin position="272"/>
        <end position="293"/>
    </location>
</feature>
<evidence type="ECO:0000256" key="9">
    <source>
        <dbReference type="ARBA" id="ARBA00023065"/>
    </source>
</evidence>
<dbReference type="EMBL" id="JADGJW010001187">
    <property type="protein sequence ID" value="KAJ3205659.1"/>
    <property type="molecule type" value="Genomic_DNA"/>
</dbReference>
<evidence type="ECO:0000256" key="3">
    <source>
        <dbReference type="ARBA" id="ARBA00022538"/>
    </source>
</evidence>
<keyword evidence="2" id="KW-0813">Transport</keyword>
<evidence type="ECO:0000256" key="11">
    <source>
        <dbReference type="ARBA" id="ARBA00023303"/>
    </source>
</evidence>
<feature type="transmembrane region" description="Helical" evidence="12">
    <location>
        <begin position="202"/>
        <end position="223"/>
    </location>
</feature>
<keyword evidence="4 12" id="KW-0812">Transmembrane</keyword>
<comment type="subcellular location">
    <subcellularLocation>
        <location evidence="1">Membrane</location>
        <topology evidence="1">Multi-pass membrane protein</topology>
    </subcellularLocation>
</comment>
<evidence type="ECO:0000256" key="7">
    <source>
        <dbReference type="ARBA" id="ARBA00022958"/>
    </source>
</evidence>
<keyword evidence="11" id="KW-0407">Ion channel</keyword>
<comment type="caution">
    <text evidence="14">The sequence shown here is derived from an EMBL/GenBank/DDBJ whole genome shotgun (WGS) entry which is preliminary data.</text>
</comment>
<dbReference type="Pfam" id="PF00520">
    <property type="entry name" value="Ion_trans"/>
    <property type="match status" value="1"/>
</dbReference>
<sequence length="433" mass="50135">MSEHFSSADFTDLRYTLKSDSATLAADEKTTTTYDTLLMNMAPWRVKLFILLNTKDTLAAKIVHYSISFFIILSIVLLMILTIPTLTLIPYNQKLAIYCLNTSCIFIFTLELVGNCISLPYLKYNLYWNILDFLAVLPFYFELSVALYFDKEQPVIYLTNISDLNPVIVFRFFRILRLFKLFKRSDKLKVITKSMGDASEGLILLLGTFAILVVFFATLQFYAERTASYFNYSIHVWLYPDGQPTPYQSVPSILFDTILTLMGQPSVIPKSMLGKIVTATTIITFIFVVAFPLTMISISYSKVVNEQLQEKVLKREKKLRKRREKIMMNRELESKKYNEYCSNAGGSNNQLMGLSYNENNEFPHHLEKYDTVNFVTSDDFFNKKKEICVKEYCDNDKTSICNEVKAYSTLDVNYSIEEFFNIFNGNLREINLE</sequence>
<evidence type="ECO:0000256" key="4">
    <source>
        <dbReference type="ARBA" id="ARBA00022692"/>
    </source>
</evidence>